<dbReference type="Proteomes" id="UP000710432">
    <property type="component" value="Unassembled WGS sequence"/>
</dbReference>
<gene>
    <name evidence="1" type="ORF">LTLLF_125890</name>
</gene>
<accession>A0A8J6L1E0</accession>
<name>A0A8J6L1E0_MICOH</name>
<protein>
    <submittedName>
        <fullName evidence="1">Fibrous sheath-interacting protein 2</fullName>
    </submittedName>
</protein>
<evidence type="ECO:0000313" key="2">
    <source>
        <dbReference type="Proteomes" id="UP000710432"/>
    </source>
</evidence>
<dbReference type="InterPro" id="IPR038891">
    <property type="entry name" value="FSIP2"/>
</dbReference>
<dbReference type="PANTHER" id="PTHR47315:SF3">
    <property type="entry name" value="FIBROUS SHEATH-INTERACTING PROTEIN 2-LIKE"/>
    <property type="match status" value="1"/>
</dbReference>
<proteinExistence type="predicted"/>
<sequence length="71" mass="8442">MSEYHLHADAHGSQKNVSEAMKLALQMFIVCSLRELNKYRQYLTSLKLDFERNYLREQVSYAFKISGLNRR</sequence>
<comment type="caution">
    <text evidence="1">The sequence shown here is derived from an EMBL/GenBank/DDBJ whole genome shotgun (WGS) entry which is preliminary data.</text>
</comment>
<evidence type="ECO:0000313" key="1">
    <source>
        <dbReference type="EMBL" id="KAH0516443.1"/>
    </source>
</evidence>
<dbReference type="PANTHER" id="PTHR47315">
    <property type="entry name" value="FIBROUS SHEATH INTERACTING PROTEIN 2"/>
    <property type="match status" value="1"/>
</dbReference>
<dbReference type="AlphaFoldDB" id="A0A8J6L1E0"/>
<organism evidence="1 2">
    <name type="scientific">Microtus ochrogaster</name>
    <name type="common">Prairie vole</name>
    <dbReference type="NCBI Taxonomy" id="79684"/>
    <lineage>
        <taxon>Eukaryota</taxon>
        <taxon>Metazoa</taxon>
        <taxon>Chordata</taxon>
        <taxon>Craniata</taxon>
        <taxon>Vertebrata</taxon>
        <taxon>Euteleostomi</taxon>
        <taxon>Mammalia</taxon>
        <taxon>Eutheria</taxon>
        <taxon>Euarchontoglires</taxon>
        <taxon>Glires</taxon>
        <taxon>Rodentia</taxon>
        <taxon>Myomorpha</taxon>
        <taxon>Muroidea</taxon>
        <taxon>Cricetidae</taxon>
        <taxon>Arvicolinae</taxon>
        <taxon>Microtus</taxon>
    </lineage>
</organism>
<dbReference type="EMBL" id="JAATJU010020199">
    <property type="protein sequence ID" value="KAH0516443.1"/>
    <property type="molecule type" value="Genomic_DNA"/>
</dbReference>
<reference evidence="1" key="1">
    <citation type="submission" date="2020-03" db="EMBL/GenBank/DDBJ databases">
        <title>Studies in the Genomics of Life Span.</title>
        <authorList>
            <person name="Glass D."/>
        </authorList>
    </citation>
    <scope>NUCLEOTIDE SEQUENCE</scope>
    <source>
        <strain evidence="1">LTLLF</strain>
        <tissue evidence="1">Muscle</tissue>
    </source>
</reference>